<proteinExistence type="predicted"/>
<name>A0ABU3GZK8_9SPHI</name>
<dbReference type="Proteomes" id="UP001258315">
    <property type="component" value="Unassembled WGS sequence"/>
</dbReference>
<evidence type="ECO:0008006" key="3">
    <source>
        <dbReference type="Google" id="ProtNLM"/>
    </source>
</evidence>
<gene>
    <name evidence="1" type="ORF">QE417_004279</name>
</gene>
<sequence length="72" mass="8198">MEDFGITLSINSRLIEATVHPHVEGEKTYYDITTDDFSISIYKDTLYTWAANDDAGFSAEEIQTIGEQLNEY</sequence>
<evidence type="ECO:0000313" key="2">
    <source>
        <dbReference type="Proteomes" id="UP001258315"/>
    </source>
</evidence>
<protein>
    <recommendedName>
        <fullName evidence="3">KTSC domain-containing protein</fullName>
    </recommendedName>
</protein>
<reference evidence="2" key="1">
    <citation type="submission" date="2023-07" db="EMBL/GenBank/DDBJ databases">
        <title>Functional and genomic diversity of the sorghum phyllosphere microbiome.</title>
        <authorList>
            <person name="Shade A."/>
        </authorList>
    </citation>
    <scope>NUCLEOTIDE SEQUENCE [LARGE SCALE GENOMIC DNA]</scope>
    <source>
        <strain evidence="2">SORGH_AS_0422</strain>
    </source>
</reference>
<evidence type="ECO:0000313" key="1">
    <source>
        <dbReference type="EMBL" id="MDT3405207.1"/>
    </source>
</evidence>
<dbReference type="EMBL" id="JAVLVU010000001">
    <property type="protein sequence ID" value="MDT3405207.1"/>
    <property type="molecule type" value="Genomic_DNA"/>
</dbReference>
<dbReference type="RefSeq" id="WP_311953466.1">
    <property type="nucleotide sequence ID" value="NZ_JAVLVU010000001.1"/>
</dbReference>
<comment type="caution">
    <text evidence="1">The sequence shown here is derived from an EMBL/GenBank/DDBJ whole genome shotgun (WGS) entry which is preliminary data.</text>
</comment>
<organism evidence="1 2">
    <name type="scientific">Mucilaginibacter terrae</name>
    <dbReference type="NCBI Taxonomy" id="1955052"/>
    <lineage>
        <taxon>Bacteria</taxon>
        <taxon>Pseudomonadati</taxon>
        <taxon>Bacteroidota</taxon>
        <taxon>Sphingobacteriia</taxon>
        <taxon>Sphingobacteriales</taxon>
        <taxon>Sphingobacteriaceae</taxon>
        <taxon>Mucilaginibacter</taxon>
    </lineage>
</organism>
<keyword evidence="2" id="KW-1185">Reference proteome</keyword>
<accession>A0ABU3GZK8</accession>